<dbReference type="EMBL" id="JBHUIP010000014">
    <property type="protein sequence ID" value="MFD2264998.1"/>
    <property type="molecule type" value="Genomic_DNA"/>
</dbReference>
<evidence type="ECO:0000313" key="2">
    <source>
        <dbReference type="Proteomes" id="UP001597295"/>
    </source>
</evidence>
<evidence type="ECO:0000313" key="1">
    <source>
        <dbReference type="EMBL" id="MFD2264998.1"/>
    </source>
</evidence>
<accession>A0ABW5DV37</accession>
<reference evidence="2" key="1">
    <citation type="journal article" date="2019" name="Int. J. Syst. Evol. Microbiol.">
        <title>The Global Catalogue of Microorganisms (GCM) 10K type strain sequencing project: providing services to taxonomists for standard genome sequencing and annotation.</title>
        <authorList>
            <consortium name="The Broad Institute Genomics Platform"/>
            <consortium name="The Broad Institute Genome Sequencing Center for Infectious Disease"/>
            <person name="Wu L."/>
            <person name="Ma J."/>
        </authorList>
    </citation>
    <scope>NUCLEOTIDE SEQUENCE [LARGE SCALE GENOMIC DNA]</scope>
    <source>
        <strain evidence="2">CGMCC 1.19062</strain>
    </source>
</reference>
<name>A0ABW5DV37_9PROT</name>
<sequence length="116" mass="12602">MFTPIVLQTATSAPVQIGYLKVDYEGREVLVLAAASGKIIMGDEEFDAAALAAMTSLGASMKVHDYDWMLARFEGASPDRMYKVKVGMKGGVANTALLTDDDFIGDVRKAFDNTMW</sequence>
<proteinExistence type="predicted"/>
<protein>
    <submittedName>
        <fullName evidence="1">Uncharacterized protein</fullName>
    </submittedName>
</protein>
<dbReference type="RefSeq" id="WP_379878165.1">
    <property type="nucleotide sequence ID" value="NZ_JBHUIP010000014.1"/>
</dbReference>
<dbReference type="Proteomes" id="UP001597295">
    <property type="component" value="Unassembled WGS sequence"/>
</dbReference>
<keyword evidence="2" id="KW-1185">Reference proteome</keyword>
<comment type="caution">
    <text evidence="1">The sequence shown here is derived from an EMBL/GenBank/DDBJ whole genome shotgun (WGS) entry which is preliminary data.</text>
</comment>
<organism evidence="1 2">
    <name type="scientific">Lacibacterium aquatile</name>
    <dbReference type="NCBI Taxonomy" id="1168082"/>
    <lineage>
        <taxon>Bacteria</taxon>
        <taxon>Pseudomonadati</taxon>
        <taxon>Pseudomonadota</taxon>
        <taxon>Alphaproteobacteria</taxon>
        <taxon>Rhodospirillales</taxon>
        <taxon>Rhodospirillaceae</taxon>
    </lineage>
</organism>
<gene>
    <name evidence="1" type="ORF">ACFSM5_18990</name>
</gene>